<dbReference type="PANTHER" id="PTHR43747">
    <property type="entry name" value="FAD-BINDING PROTEIN"/>
    <property type="match status" value="1"/>
</dbReference>
<dbReference type="GO" id="GO:0000166">
    <property type="term" value="F:nucleotide binding"/>
    <property type="evidence" value="ECO:0007669"/>
    <property type="project" value="UniProtKB-KW"/>
</dbReference>
<dbReference type="Pfam" id="PF04820">
    <property type="entry name" value="Trp_halogenase"/>
    <property type="match status" value="1"/>
</dbReference>
<evidence type="ECO:0000256" key="2">
    <source>
        <dbReference type="PIRSR" id="PIRSR011396-2"/>
    </source>
</evidence>
<dbReference type="InterPro" id="IPR006905">
    <property type="entry name" value="Flavin_halogenase"/>
</dbReference>
<dbReference type="RefSeq" id="WP_015048944.1">
    <property type="nucleotide sequence ID" value="NC_018868.3"/>
</dbReference>
<dbReference type="InterPro" id="IPR050816">
    <property type="entry name" value="Flavin-dep_Halogenase_NPB"/>
</dbReference>
<keyword evidence="2" id="KW-0547">Nucleotide-binding</keyword>
<dbReference type="eggNOG" id="COG0654">
    <property type="taxonomic scope" value="Bacteria"/>
</dbReference>
<dbReference type="Gene3D" id="3.50.50.60">
    <property type="entry name" value="FAD/NAD(P)-binding domain"/>
    <property type="match status" value="1"/>
</dbReference>
<name>K4KRL8_SIMAS</name>
<protein>
    <submittedName>
        <fullName evidence="3">Tryptophan halogenase</fullName>
    </submittedName>
</protein>
<dbReference type="Proteomes" id="UP000000466">
    <property type="component" value="Chromosome"/>
</dbReference>
<organism evidence="3 4">
    <name type="scientific">Simiduia agarivorans (strain DSM 21679 / JCM 13881 / BCRC 17597 / SA1)</name>
    <dbReference type="NCBI Taxonomy" id="1117647"/>
    <lineage>
        <taxon>Bacteria</taxon>
        <taxon>Pseudomonadati</taxon>
        <taxon>Pseudomonadota</taxon>
        <taxon>Gammaproteobacteria</taxon>
        <taxon>Cellvibrionales</taxon>
        <taxon>Cellvibrionaceae</taxon>
        <taxon>Simiduia</taxon>
    </lineage>
</organism>
<feature type="binding site" evidence="2">
    <location>
        <position position="356"/>
    </location>
    <ligand>
        <name>L-tryptophan</name>
        <dbReference type="ChEBI" id="CHEBI:57912"/>
    </ligand>
</feature>
<dbReference type="KEGG" id="saga:M5M_18325"/>
<dbReference type="SUPFAM" id="SSF51905">
    <property type="entry name" value="FAD/NAD(P)-binding domain"/>
    <property type="match status" value="1"/>
</dbReference>
<proteinExistence type="predicted"/>
<dbReference type="STRING" id="1117647.M5M_18325"/>
<keyword evidence="4" id="KW-1185">Reference proteome</keyword>
<evidence type="ECO:0000256" key="1">
    <source>
        <dbReference type="PIRSR" id="PIRSR011396-1"/>
    </source>
</evidence>
<sequence>MSSNEIEQILVLGGGAAGWLTAALLAAEHGLKQGGQCRVMLVEAPGIPTIGVGEGTWPSMRDTLRRIGLPEIALFSHCDASFKQGSQFIGWRDGAAGDSYYHPFSLPHGYFQMDLGPYRQGRDYAYGVSAQAAACDAGRAPKQLATPEYAGVLNYGYHFDAGKFGECLREHCVQQLGVAHVQAEVVAVEADSGGFITGLKTSAGDTLAADFFVDCSGSASRLVGEHYRVPWVSKTQVLFNDRAIATQLPYVNAQASIASVTKACAHANGWVWDIALPSRCGIGFVYSSAHQTESEAESAFRQFLQTRAVSAGLDAERIVPDLTLRKLKFEPGHREIFWTHNCVAVGMSAGFIEPLEASALALVEQSAAAIRDFLPVQKSGLRAAANQFNTRFQQHWQSIVDFLKLHYVLSKRTERYWSDHRDQASVPDSLAEALALWRDRAPMGRDIAEAQPLFPAASYRFVLQGMQAECSYLRSPRADRNNAMAGQLLNEVAQQTRRCLDGLPDNRALIDAWLAGPGAH</sequence>
<feature type="binding site" evidence="2">
    <location>
        <position position="83"/>
    </location>
    <ligand>
        <name>7-chloro-L-tryptophan</name>
        <dbReference type="ChEBI" id="CHEBI:58713"/>
    </ligand>
</feature>
<gene>
    <name evidence="3" type="ordered locus">M5M_18325</name>
</gene>
<dbReference type="HOGENOM" id="CLU_022247_0_0_6"/>
<evidence type="ECO:0000313" key="3">
    <source>
        <dbReference type="EMBL" id="AFV00794.1"/>
    </source>
</evidence>
<feature type="binding site" evidence="2">
    <location>
        <begin position="14"/>
        <end position="17"/>
    </location>
    <ligand>
        <name>FAD</name>
        <dbReference type="ChEBI" id="CHEBI:57692"/>
    </ligand>
</feature>
<dbReference type="PANTHER" id="PTHR43747:SF4">
    <property type="entry name" value="FLAVIN-DEPENDENT TRYPTOPHAN HALOGENASE"/>
    <property type="match status" value="1"/>
</dbReference>
<dbReference type="InterPro" id="IPR036188">
    <property type="entry name" value="FAD/NAD-bd_sf"/>
</dbReference>
<dbReference type="AlphaFoldDB" id="K4KRL8"/>
<dbReference type="GO" id="GO:0004497">
    <property type="term" value="F:monooxygenase activity"/>
    <property type="evidence" value="ECO:0007669"/>
    <property type="project" value="InterPro"/>
</dbReference>
<accession>K4KRL8</accession>
<dbReference type="PIRSF" id="PIRSF011396">
    <property type="entry name" value="Trp_halogenase"/>
    <property type="match status" value="1"/>
</dbReference>
<feature type="binding site" evidence="2">
    <location>
        <position position="185"/>
    </location>
    <ligand>
        <name>FAD</name>
        <dbReference type="ChEBI" id="CHEBI:57692"/>
    </ligand>
</feature>
<feature type="active site" evidence="1">
    <location>
        <position position="83"/>
    </location>
</feature>
<dbReference type="InterPro" id="IPR033856">
    <property type="entry name" value="Trp_halogen"/>
</dbReference>
<keyword evidence="2" id="KW-0274">FAD</keyword>
<keyword evidence="2" id="KW-0285">Flavoprotein</keyword>
<evidence type="ECO:0000313" key="4">
    <source>
        <dbReference type="Proteomes" id="UP000000466"/>
    </source>
</evidence>
<dbReference type="EMBL" id="CP003746">
    <property type="protein sequence ID" value="AFV00794.1"/>
    <property type="molecule type" value="Genomic_DNA"/>
</dbReference>
<reference evidence="3 4" key="1">
    <citation type="journal article" date="2013" name="Genome Announc.">
        <title>Complete genome sequence of Simiduia agarivorans SA1(T), a marine bacterium able to degrade a variety of polysaccharides.</title>
        <authorList>
            <person name="Lin S.Y."/>
            <person name="Shieh W.Y."/>
            <person name="Chen J.S."/>
            <person name="Tang S.L."/>
        </authorList>
    </citation>
    <scope>NUCLEOTIDE SEQUENCE [LARGE SCALE GENOMIC DNA]</scope>
    <source>
        <strain evidence="4">DSM 21679 / JCM 13881 / BCRC 17597 / SA1</strain>
    </source>
</reference>